<evidence type="ECO:0000313" key="2">
    <source>
        <dbReference type="EMBL" id="CED84687.1"/>
    </source>
</evidence>
<feature type="compositionally biased region" description="Polar residues" evidence="1">
    <location>
        <begin position="20"/>
        <end position="31"/>
    </location>
</feature>
<feature type="compositionally biased region" description="Low complexity" evidence="1">
    <location>
        <begin position="212"/>
        <end position="234"/>
    </location>
</feature>
<name>A0A0F7SR35_PHARH</name>
<feature type="compositionally biased region" description="Polar residues" evidence="1">
    <location>
        <begin position="235"/>
        <end position="244"/>
    </location>
</feature>
<accession>A0A0F7SR35</accession>
<dbReference type="EMBL" id="LN483166">
    <property type="protein sequence ID" value="CED84687.1"/>
    <property type="molecule type" value="Genomic_DNA"/>
</dbReference>
<feature type="compositionally biased region" description="Basic and acidic residues" evidence="1">
    <location>
        <begin position="362"/>
        <end position="375"/>
    </location>
</feature>
<sequence length="589" mass="63670">MSLIDRTHTDSPPGFIHDQQVLNSHSSTDTHSPPGYPSSVEIPLEIAEQATRELNSHKALYFNPPADVASFWSSISSTNQPEVDVDEPADQAITTSFGWGHVDLDVNKQPMRIQDGSRTEAAGILSSPEASYTSSSSISYASPGDQTNPSGPPAQRSYFSDNPSSTSPTFFPYAYPYIDSHQNMFPNPVGYSSFASFYPNQDRYITSYGHPSQSVSSIQPTTSTTSTNSAYSQQHSLYPSQQSHPIDGSALDILAVAAQSSTYPPPSTATHHSTGPFPGPIPMVCLQQNSLSHPFFTPPDPLPPFPSVAPAHPFHPFPLPTSFVLETTRHAQTVQQMRDASPPESDDSGSASGSGPKRNGKKHLDEVLADSDKTVKGRKRPRDAPRLKGRISKPGPNGTSPQKKKSGGCSADHVKTRSLIFPPELPPRMFVPAPEEGYVFRSFPESNLYGARYIKGSDSRDRAGFCEYCGEKGLLTRMSGYGYHLLHCHNMSSHKPYILPGPTSVRLLGNSKTRISLDDACSRSASTLEGQCPFSGQADGRGKCTSGSVGAIPGSNGEIASWHKMNFWRDAMNAHTGGRGLFCPPSSDY</sequence>
<organism evidence="2">
    <name type="scientific">Phaffia rhodozyma</name>
    <name type="common">Yeast</name>
    <name type="synonym">Xanthophyllomyces dendrorhous</name>
    <dbReference type="NCBI Taxonomy" id="264483"/>
    <lineage>
        <taxon>Eukaryota</taxon>
        <taxon>Fungi</taxon>
        <taxon>Dikarya</taxon>
        <taxon>Basidiomycota</taxon>
        <taxon>Agaricomycotina</taxon>
        <taxon>Tremellomycetes</taxon>
        <taxon>Cystofilobasidiales</taxon>
        <taxon>Mrakiaceae</taxon>
        <taxon>Phaffia</taxon>
    </lineage>
</organism>
<proteinExistence type="predicted"/>
<dbReference type="AlphaFoldDB" id="A0A0F7SR35"/>
<feature type="compositionally biased region" description="Low complexity" evidence="1">
    <location>
        <begin position="126"/>
        <end position="143"/>
    </location>
</feature>
<feature type="region of interest" description="Disordered" evidence="1">
    <location>
        <begin position="211"/>
        <end position="244"/>
    </location>
</feature>
<reference evidence="2" key="1">
    <citation type="submission" date="2014-08" db="EMBL/GenBank/DDBJ databases">
        <authorList>
            <person name="Sharma Rahul"/>
            <person name="Thines Marco"/>
        </authorList>
    </citation>
    <scope>NUCLEOTIDE SEQUENCE</scope>
</reference>
<evidence type="ECO:0000256" key="1">
    <source>
        <dbReference type="SAM" id="MobiDB-lite"/>
    </source>
</evidence>
<feature type="compositionally biased region" description="Basic residues" evidence="1">
    <location>
        <begin position="376"/>
        <end position="391"/>
    </location>
</feature>
<feature type="compositionally biased region" description="Low complexity" evidence="1">
    <location>
        <begin position="339"/>
        <end position="356"/>
    </location>
</feature>
<protein>
    <submittedName>
        <fullName evidence="2">Uncharacterized protein</fullName>
    </submittedName>
</protein>
<feature type="region of interest" description="Disordered" evidence="1">
    <location>
        <begin position="1"/>
        <end position="39"/>
    </location>
</feature>
<feature type="region of interest" description="Disordered" evidence="1">
    <location>
        <begin position="332"/>
        <end position="415"/>
    </location>
</feature>
<feature type="region of interest" description="Disordered" evidence="1">
    <location>
        <begin position="115"/>
        <end position="163"/>
    </location>
</feature>